<evidence type="ECO:0000259" key="4">
    <source>
        <dbReference type="SMART" id="SM00822"/>
    </source>
</evidence>
<dbReference type="EMBL" id="JAQIFT010000013">
    <property type="protein sequence ID" value="MDA3730460.1"/>
    <property type="molecule type" value="Genomic_DNA"/>
</dbReference>
<feature type="region of interest" description="Disordered" evidence="3">
    <location>
        <begin position="1"/>
        <end position="21"/>
    </location>
</feature>
<evidence type="ECO:0000313" key="5">
    <source>
        <dbReference type="EMBL" id="MDA3730460.1"/>
    </source>
</evidence>
<evidence type="ECO:0000256" key="1">
    <source>
        <dbReference type="ARBA" id="ARBA00006484"/>
    </source>
</evidence>
<dbReference type="Gene3D" id="3.40.50.720">
    <property type="entry name" value="NAD(P)-binding Rossmann-like Domain"/>
    <property type="match status" value="1"/>
</dbReference>
<dbReference type="Pfam" id="PF13561">
    <property type="entry name" value="adh_short_C2"/>
    <property type="match status" value="1"/>
</dbReference>
<accession>A0AA42IZM5</accession>
<name>A0AA42IZM5_9FIRM</name>
<dbReference type="GO" id="GO:0016614">
    <property type="term" value="F:oxidoreductase activity, acting on CH-OH group of donors"/>
    <property type="evidence" value="ECO:0007669"/>
    <property type="project" value="UniProtKB-ARBA"/>
</dbReference>
<dbReference type="NCBIfam" id="NF005214">
    <property type="entry name" value="PRK06701.1"/>
    <property type="match status" value="1"/>
</dbReference>
<evidence type="ECO:0000256" key="2">
    <source>
        <dbReference type="ARBA" id="ARBA00023002"/>
    </source>
</evidence>
<protein>
    <submittedName>
        <fullName evidence="5">SDR family oxidoreductase</fullName>
    </submittedName>
</protein>
<keyword evidence="2" id="KW-0560">Oxidoreductase</keyword>
<dbReference type="InterPro" id="IPR020904">
    <property type="entry name" value="Sc_DH/Rdtase_CS"/>
</dbReference>
<dbReference type="PROSITE" id="PS00061">
    <property type="entry name" value="ADH_SHORT"/>
    <property type="match status" value="1"/>
</dbReference>
<dbReference type="PANTHER" id="PTHR48107">
    <property type="entry name" value="NADPH-DEPENDENT ALDEHYDE REDUCTASE-LIKE PROTEIN, CHLOROPLASTIC-RELATED"/>
    <property type="match status" value="1"/>
</dbReference>
<comment type="similarity">
    <text evidence="1">Belongs to the short-chain dehydrogenases/reductases (SDR) family.</text>
</comment>
<comment type="caution">
    <text evidence="5">The sequence shown here is derived from an EMBL/GenBank/DDBJ whole genome shotgun (WGS) entry which is preliminary data.</text>
</comment>
<dbReference type="PRINTS" id="PR00080">
    <property type="entry name" value="SDRFAMILY"/>
</dbReference>
<feature type="domain" description="Ketoreductase" evidence="4">
    <location>
        <begin position="43"/>
        <end position="226"/>
    </location>
</feature>
<dbReference type="FunFam" id="3.40.50.720:FF:000084">
    <property type="entry name" value="Short-chain dehydrogenase reductase"/>
    <property type="match status" value="1"/>
</dbReference>
<dbReference type="PANTHER" id="PTHR48107:SF16">
    <property type="entry name" value="NADPH-DEPENDENT ALDEHYDE REDUCTASE 1, CHLOROPLASTIC"/>
    <property type="match status" value="1"/>
</dbReference>
<evidence type="ECO:0000256" key="3">
    <source>
        <dbReference type="SAM" id="MobiDB-lite"/>
    </source>
</evidence>
<dbReference type="SMART" id="SM00822">
    <property type="entry name" value="PKS_KR"/>
    <property type="match status" value="1"/>
</dbReference>
<organism evidence="5 6">
    <name type="scientific">Holtiella tumoricola</name>
    <dbReference type="NCBI Taxonomy" id="3018743"/>
    <lineage>
        <taxon>Bacteria</taxon>
        <taxon>Bacillati</taxon>
        <taxon>Bacillota</taxon>
        <taxon>Clostridia</taxon>
        <taxon>Lachnospirales</taxon>
        <taxon>Cellulosilyticaceae</taxon>
        <taxon>Holtiella</taxon>
    </lineage>
</organism>
<dbReference type="InterPro" id="IPR036291">
    <property type="entry name" value="NAD(P)-bd_dom_sf"/>
</dbReference>
<dbReference type="GO" id="GO:0008206">
    <property type="term" value="P:bile acid metabolic process"/>
    <property type="evidence" value="ECO:0007669"/>
    <property type="project" value="UniProtKB-ARBA"/>
</dbReference>
<dbReference type="SUPFAM" id="SSF51735">
    <property type="entry name" value="NAD(P)-binding Rossmann-fold domains"/>
    <property type="match status" value="1"/>
</dbReference>
<keyword evidence="6" id="KW-1185">Reference proteome</keyword>
<dbReference type="Proteomes" id="UP001169242">
    <property type="component" value="Unassembled WGS sequence"/>
</dbReference>
<evidence type="ECO:0000313" key="6">
    <source>
        <dbReference type="Proteomes" id="UP001169242"/>
    </source>
</evidence>
<proteinExistence type="inferred from homology"/>
<dbReference type="AlphaFoldDB" id="A0AA42IZM5"/>
<dbReference type="PRINTS" id="PR00081">
    <property type="entry name" value="GDHRDH"/>
</dbReference>
<sequence>MNFPTAFPAQHQNQHPGLESEMNPLPLYDADPYALKGNLLQDKVALVTGGDSGIGRAVSLAYAKQGAHVAIAYFNESHDAETIKQAIEAIGRTCLLIQADITQKAECERVLTTTLEHFKKLDILVNNAAVQIEAQKLEDITDEQFDRTFKTNVYGTFHITQAALPHLKSGACIINTTSVVAFHGHDTLIDYSMTKGALTAFTRSLSLSLAKSKSGIRVNAVAPGPIWTPFIPSSFQADKVAQFGMNTPLARAGQPIECAGAYVFLASEAASYITGQTIHINGGEIVNA</sequence>
<dbReference type="InterPro" id="IPR002347">
    <property type="entry name" value="SDR_fam"/>
</dbReference>
<reference evidence="5" key="1">
    <citation type="journal article" date="2023" name="Int. J. Syst. Evol. Microbiol.">
        <title>&lt;i&gt;Holtiella tumoricola&lt;/i&gt; gen. nov. sp. nov., isolated from a human clinical sample.</title>
        <authorList>
            <person name="Allen-Vercoe E."/>
            <person name="Daigneault M.C."/>
            <person name="Vancuren S.J."/>
            <person name="Cochrane K."/>
            <person name="O'Neal L.L."/>
            <person name="Sankaranarayanan K."/>
            <person name="Lawson P.A."/>
        </authorList>
    </citation>
    <scope>NUCLEOTIDE SEQUENCE</scope>
    <source>
        <strain evidence="5">CC70A</strain>
    </source>
</reference>
<gene>
    <name evidence="5" type="ORF">PBV87_02930</name>
</gene>
<dbReference type="InterPro" id="IPR057326">
    <property type="entry name" value="KR_dom"/>
</dbReference>